<keyword evidence="12 18" id="KW-0548">Nucleotidyltransferase</keyword>
<evidence type="ECO:0000256" key="11">
    <source>
        <dbReference type="ARBA" id="ARBA00022692"/>
    </source>
</evidence>
<dbReference type="EMBL" id="JBHTIR010003971">
    <property type="protein sequence ID" value="MFD0856129.1"/>
    <property type="molecule type" value="Genomic_DNA"/>
</dbReference>
<evidence type="ECO:0000256" key="1">
    <source>
        <dbReference type="ARBA" id="ARBA00001698"/>
    </source>
</evidence>
<evidence type="ECO:0000256" key="13">
    <source>
        <dbReference type="ARBA" id="ARBA00022989"/>
    </source>
</evidence>
<reference evidence="21" key="1">
    <citation type="journal article" date="2019" name="Int. J. Syst. Evol. Microbiol.">
        <title>The Global Catalogue of Microorganisms (GCM) 10K type strain sequencing project: providing services to taxonomists for standard genome sequencing and annotation.</title>
        <authorList>
            <consortium name="The Broad Institute Genomics Platform"/>
            <consortium name="The Broad Institute Genome Sequencing Center for Infectious Disease"/>
            <person name="Wu L."/>
            <person name="Ma J."/>
        </authorList>
    </citation>
    <scope>NUCLEOTIDE SEQUENCE [LARGE SCALE GENOMIC DNA]</scope>
    <source>
        <strain evidence="21">JCM 31696</strain>
    </source>
</reference>
<dbReference type="PANTHER" id="PTHR46382:SF1">
    <property type="entry name" value="PHOSPHATIDATE CYTIDYLYLTRANSFERASE"/>
    <property type="match status" value="1"/>
</dbReference>
<evidence type="ECO:0000256" key="8">
    <source>
        <dbReference type="ARBA" id="ARBA00022475"/>
    </source>
</evidence>
<comment type="caution">
    <text evidence="20">The sequence shown here is derived from an EMBL/GenBank/DDBJ whole genome shotgun (WGS) entry which is preliminary data.</text>
</comment>
<keyword evidence="17" id="KW-1208">Phospholipid metabolism</keyword>
<name>A0ABW3CRD9_9ACTN</name>
<evidence type="ECO:0000313" key="21">
    <source>
        <dbReference type="Proteomes" id="UP001597083"/>
    </source>
</evidence>
<dbReference type="InterPro" id="IPR000374">
    <property type="entry name" value="PC_trans"/>
</dbReference>
<keyword evidence="15 19" id="KW-0472">Membrane</keyword>
<evidence type="ECO:0000256" key="5">
    <source>
        <dbReference type="ARBA" id="ARBA00010185"/>
    </source>
</evidence>
<keyword evidence="21" id="KW-1185">Reference proteome</keyword>
<evidence type="ECO:0000256" key="4">
    <source>
        <dbReference type="ARBA" id="ARBA00005189"/>
    </source>
</evidence>
<evidence type="ECO:0000256" key="3">
    <source>
        <dbReference type="ARBA" id="ARBA00005119"/>
    </source>
</evidence>
<evidence type="ECO:0000256" key="18">
    <source>
        <dbReference type="RuleBase" id="RU003938"/>
    </source>
</evidence>
<dbReference type="EC" id="2.7.7.41" evidence="6 18"/>
<comment type="catalytic activity">
    <reaction evidence="1 18">
        <text>a 1,2-diacyl-sn-glycero-3-phosphate + CTP + H(+) = a CDP-1,2-diacyl-sn-glycerol + diphosphate</text>
        <dbReference type="Rhea" id="RHEA:16229"/>
        <dbReference type="ChEBI" id="CHEBI:15378"/>
        <dbReference type="ChEBI" id="CHEBI:33019"/>
        <dbReference type="ChEBI" id="CHEBI:37563"/>
        <dbReference type="ChEBI" id="CHEBI:58332"/>
        <dbReference type="ChEBI" id="CHEBI:58608"/>
        <dbReference type="EC" id="2.7.7.41"/>
    </reaction>
</comment>
<gene>
    <name evidence="20" type="ORF">ACFQ07_28075</name>
</gene>
<keyword evidence="16" id="KW-0594">Phospholipid biosynthesis</keyword>
<evidence type="ECO:0000256" key="9">
    <source>
        <dbReference type="ARBA" id="ARBA00022516"/>
    </source>
</evidence>
<protein>
    <recommendedName>
        <fullName evidence="7 18">Phosphatidate cytidylyltransferase</fullName>
        <ecNumber evidence="6 18">2.7.7.41</ecNumber>
    </recommendedName>
</protein>
<evidence type="ECO:0000256" key="10">
    <source>
        <dbReference type="ARBA" id="ARBA00022679"/>
    </source>
</evidence>
<comment type="similarity">
    <text evidence="5 18">Belongs to the CDS family.</text>
</comment>
<comment type="pathway">
    <text evidence="3 18">Phospholipid metabolism; CDP-diacylglycerol biosynthesis; CDP-diacylglycerol from sn-glycerol 3-phosphate: step 3/3.</text>
</comment>
<comment type="pathway">
    <text evidence="4">Lipid metabolism.</text>
</comment>
<keyword evidence="10 18" id="KW-0808">Transferase</keyword>
<evidence type="ECO:0000256" key="2">
    <source>
        <dbReference type="ARBA" id="ARBA00004651"/>
    </source>
</evidence>
<evidence type="ECO:0000256" key="15">
    <source>
        <dbReference type="ARBA" id="ARBA00023136"/>
    </source>
</evidence>
<keyword evidence="13 19" id="KW-1133">Transmembrane helix</keyword>
<dbReference type="PANTHER" id="PTHR46382">
    <property type="entry name" value="PHOSPHATIDATE CYTIDYLYLTRANSFERASE"/>
    <property type="match status" value="1"/>
</dbReference>
<sequence length="103" mass="10823">EDAGPGPARIDPQARRVHARHLQTQPGLLDDGALWHGLIIGAAAAVVAIIGDLIESMLKRDLGIKDMGALLPEHGGVLDRIDSLVATAPVVWLLLEVLVPSTS</sequence>
<keyword evidence="9" id="KW-0444">Lipid biosynthesis</keyword>
<evidence type="ECO:0000256" key="17">
    <source>
        <dbReference type="ARBA" id="ARBA00023264"/>
    </source>
</evidence>
<evidence type="ECO:0000256" key="6">
    <source>
        <dbReference type="ARBA" id="ARBA00012487"/>
    </source>
</evidence>
<evidence type="ECO:0000256" key="14">
    <source>
        <dbReference type="ARBA" id="ARBA00023098"/>
    </source>
</evidence>
<dbReference type="GO" id="GO:0004605">
    <property type="term" value="F:phosphatidate cytidylyltransferase activity"/>
    <property type="evidence" value="ECO:0007669"/>
    <property type="project" value="UniProtKB-EC"/>
</dbReference>
<dbReference type="Proteomes" id="UP001597083">
    <property type="component" value="Unassembled WGS sequence"/>
</dbReference>
<dbReference type="Pfam" id="PF01148">
    <property type="entry name" value="CTP_transf_1"/>
    <property type="match status" value="1"/>
</dbReference>
<organism evidence="20 21">
    <name type="scientific">Actinomadura adrarensis</name>
    <dbReference type="NCBI Taxonomy" id="1819600"/>
    <lineage>
        <taxon>Bacteria</taxon>
        <taxon>Bacillati</taxon>
        <taxon>Actinomycetota</taxon>
        <taxon>Actinomycetes</taxon>
        <taxon>Streptosporangiales</taxon>
        <taxon>Thermomonosporaceae</taxon>
        <taxon>Actinomadura</taxon>
    </lineage>
</organism>
<proteinExistence type="inferred from homology"/>
<evidence type="ECO:0000256" key="19">
    <source>
        <dbReference type="SAM" id="Phobius"/>
    </source>
</evidence>
<keyword evidence="8" id="KW-1003">Cell membrane</keyword>
<evidence type="ECO:0000256" key="16">
    <source>
        <dbReference type="ARBA" id="ARBA00023209"/>
    </source>
</evidence>
<evidence type="ECO:0000313" key="20">
    <source>
        <dbReference type="EMBL" id="MFD0856129.1"/>
    </source>
</evidence>
<evidence type="ECO:0000256" key="12">
    <source>
        <dbReference type="ARBA" id="ARBA00022695"/>
    </source>
</evidence>
<comment type="subcellular location">
    <subcellularLocation>
        <location evidence="2">Cell membrane</location>
        <topology evidence="2">Multi-pass membrane protein</topology>
    </subcellularLocation>
</comment>
<keyword evidence="14" id="KW-0443">Lipid metabolism</keyword>
<dbReference type="PROSITE" id="PS01315">
    <property type="entry name" value="CDS"/>
    <property type="match status" value="1"/>
</dbReference>
<accession>A0ABW3CRD9</accession>
<feature type="transmembrane region" description="Helical" evidence="19">
    <location>
        <begin position="33"/>
        <end position="54"/>
    </location>
</feature>
<feature type="non-terminal residue" evidence="20">
    <location>
        <position position="1"/>
    </location>
</feature>
<keyword evidence="11 18" id="KW-0812">Transmembrane</keyword>
<evidence type="ECO:0000256" key="7">
    <source>
        <dbReference type="ARBA" id="ARBA00019373"/>
    </source>
</evidence>